<protein>
    <submittedName>
        <fullName evidence="2">Uncharacterized protein</fullName>
    </submittedName>
</protein>
<feature type="compositionally biased region" description="Basic and acidic residues" evidence="1">
    <location>
        <begin position="29"/>
        <end position="38"/>
    </location>
</feature>
<dbReference type="AlphaFoldDB" id="A0A0E9VQS4"/>
<organism evidence="2">
    <name type="scientific">Anguilla anguilla</name>
    <name type="common">European freshwater eel</name>
    <name type="synonym">Muraena anguilla</name>
    <dbReference type="NCBI Taxonomy" id="7936"/>
    <lineage>
        <taxon>Eukaryota</taxon>
        <taxon>Metazoa</taxon>
        <taxon>Chordata</taxon>
        <taxon>Craniata</taxon>
        <taxon>Vertebrata</taxon>
        <taxon>Euteleostomi</taxon>
        <taxon>Actinopterygii</taxon>
        <taxon>Neopterygii</taxon>
        <taxon>Teleostei</taxon>
        <taxon>Anguilliformes</taxon>
        <taxon>Anguillidae</taxon>
        <taxon>Anguilla</taxon>
    </lineage>
</organism>
<evidence type="ECO:0000256" key="1">
    <source>
        <dbReference type="SAM" id="MobiDB-lite"/>
    </source>
</evidence>
<reference evidence="2" key="1">
    <citation type="submission" date="2014-11" db="EMBL/GenBank/DDBJ databases">
        <authorList>
            <person name="Amaro Gonzalez C."/>
        </authorList>
    </citation>
    <scope>NUCLEOTIDE SEQUENCE</scope>
</reference>
<feature type="region of interest" description="Disordered" evidence="1">
    <location>
        <begin position="1"/>
        <end position="38"/>
    </location>
</feature>
<sequence length="38" mass="4268">MKAGSVFEEKLHRPEATAPLQHITNDTGSGERDPWTFL</sequence>
<proteinExistence type="predicted"/>
<evidence type="ECO:0000313" key="2">
    <source>
        <dbReference type="EMBL" id="JAH79725.1"/>
    </source>
</evidence>
<name>A0A0E9VQS4_ANGAN</name>
<dbReference type="EMBL" id="GBXM01028852">
    <property type="protein sequence ID" value="JAH79725.1"/>
    <property type="molecule type" value="Transcribed_RNA"/>
</dbReference>
<accession>A0A0E9VQS4</accession>
<reference evidence="2" key="2">
    <citation type="journal article" date="2015" name="Fish Shellfish Immunol.">
        <title>Early steps in the European eel (Anguilla anguilla)-Vibrio vulnificus interaction in the gills: Role of the RtxA13 toxin.</title>
        <authorList>
            <person name="Callol A."/>
            <person name="Pajuelo D."/>
            <person name="Ebbesson L."/>
            <person name="Teles M."/>
            <person name="MacKenzie S."/>
            <person name="Amaro C."/>
        </authorList>
    </citation>
    <scope>NUCLEOTIDE SEQUENCE</scope>
</reference>